<evidence type="ECO:0000256" key="7">
    <source>
        <dbReference type="ARBA" id="ARBA00022927"/>
    </source>
</evidence>
<dbReference type="InterPro" id="IPR003849">
    <property type="entry name" value="Preprotein_translocase_YajC"/>
</dbReference>
<proteinExistence type="inferred from homology"/>
<dbReference type="RefSeq" id="WP_132705172.1">
    <property type="nucleotide sequence ID" value="NZ_SMGI01000003.1"/>
</dbReference>
<evidence type="ECO:0000313" key="12">
    <source>
        <dbReference type="EMBL" id="TCK66648.1"/>
    </source>
</evidence>
<dbReference type="EMBL" id="SMGI01000003">
    <property type="protein sequence ID" value="TCK66648.1"/>
    <property type="molecule type" value="Genomic_DNA"/>
</dbReference>
<dbReference type="PANTHER" id="PTHR33909:SF1">
    <property type="entry name" value="SEC TRANSLOCON ACCESSORY COMPLEX SUBUNIT YAJC"/>
    <property type="match status" value="1"/>
</dbReference>
<dbReference type="GO" id="GO:0015031">
    <property type="term" value="P:protein transport"/>
    <property type="evidence" value="ECO:0007669"/>
    <property type="project" value="UniProtKB-KW"/>
</dbReference>
<keyword evidence="5" id="KW-1003">Cell membrane</keyword>
<dbReference type="OrthoDB" id="9800132at2"/>
<evidence type="ECO:0000256" key="8">
    <source>
        <dbReference type="ARBA" id="ARBA00022989"/>
    </source>
</evidence>
<evidence type="ECO:0000256" key="4">
    <source>
        <dbReference type="ARBA" id="ARBA00022448"/>
    </source>
</evidence>
<evidence type="ECO:0000256" key="5">
    <source>
        <dbReference type="ARBA" id="ARBA00022475"/>
    </source>
</evidence>
<sequence>MGEGISSFLPLIAMFAVVYFFMIAPQMKRAKKEKAFAAALKRGDRVITKSGMHGKVAELNDKDNSCVIETLAGKIKFDRSAISMEMSSKLNAPVVKK</sequence>
<keyword evidence="9" id="KW-0811">Translocation</keyword>
<keyword evidence="8 11" id="KW-1133">Transmembrane helix</keyword>
<keyword evidence="4" id="KW-0813">Transport</keyword>
<dbReference type="Pfam" id="PF02699">
    <property type="entry name" value="YajC"/>
    <property type="match status" value="1"/>
</dbReference>
<evidence type="ECO:0000256" key="10">
    <source>
        <dbReference type="ARBA" id="ARBA00023136"/>
    </source>
</evidence>
<keyword evidence="7" id="KW-0653">Protein transport</keyword>
<dbReference type="SMART" id="SM01323">
    <property type="entry name" value="YajC"/>
    <property type="match status" value="1"/>
</dbReference>
<dbReference type="PANTHER" id="PTHR33909">
    <property type="entry name" value="SEC TRANSLOCON ACCESSORY COMPLEX SUBUNIT YAJC"/>
    <property type="match status" value="1"/>
</dbReference>
<dbReference type="Proteomes" id="UP000295714">
    <property type="component" value="Unassembled WGS sequence"/>
</dbReference>
<gene>
    <name evidence="12" type="ORF">DFQ05_1920</name>
</gene>
<protein>
    <recommendedName>
        <fullName evidence="3">Sec translocon accessory complex subunit YajC</fullName>
    </recommendedName>
</protein>
<evidence type="ECO:0000256" key="1">
    <source>
        <dbReference type="ARBA" id="ARBA00004162"/>
    </source>
</evidence>
<evidence type="ECO:0000313" key="13">
    <source>
        <dbReference type="Proteomes" id="UP000295714"/>
    </source>
</evidence>
<dbReference type="PRINTS" id="PR01853">
    <property type="entry name" value="YAJCTRNLCASE"/>
</dbReference>
<reference evidence="12 13" key="1">
    <citation type="journal article" date="2015" name="Stand. Genomic Sci.">
        <title>Genomic Encyclopedia of Bacterial and Archaeal Type Strains, Phase III: the genomes of soil and plant-associated and newly described type strains.</title>
        <authorList>
            <person name="Whitman W.B."/>
            <person name="Woyke T."/>
            <person name="Klenk H.P."/>
            <person name="Zhou Y."/>
            <person name="Lilburn T.G."/>
            <person name="Beck B.J."/>
            <person name="De Vos P."/>
            <person name="Vandamme P."/>
            <person name="Eisen J.A."/>
            <person name="Garrity G."/>
            <person name="Hugenholtz P."/>
            <person name="Kyrpides N.C."/>
        </authorList>
    </citation>
    <scope>NUCLEOTIDE SEQUENCE [LARGE SCALE GENOMIC DNA]</scope>
    <source>
        <strain evidence="12 13">CECT 8445</strain>
    </source>
</reference>
<accession>A0A4R1KNK7</accession>
<keyword evidence="6 11" id="KW-0812">Transmembrane</keyword>
<keyword evidence="10 11" id="KW-0472">Membrane</keyword>
<dbReference type="AlphaFoldDB" id="A0A4R1KNK7"/>
<evidence type="ECO:0000256" key="3">
    <source>
        <dbReference type="ARBA" id="ARBA00014962"/>
    </source>
</evidence>
<organism evidence="12 13">
    <name type="scientific">Winogradskyella wandonensis</name>
    <dbReference type="NCBI Taxonomy" id="1442586"/>
    <lineage>
        <taxon>Bacteria</taxon>
        <taxon>Pseudomonadati</taxon>
        <taxon>Bacteroidota</taxon>
        <taxon>Flavobacteriia</taxon>
        <taxon>Flavobacteriales</taxon>
        <taxon>Flavobacteriaceae</taxon>
        <taxon>Winogradskyella</taxon>
    </lineage>
</organism>
<evidence type="ECO:0000256" key="9">
    <source>
        <dbReference type="ARBA" id="ARBA00023010"/>
    </source>
</evidence>
<dbReference type="NCBIfam" id="TIGR00739">
    <property type="entry name" value="yajC"/>
    <property type="match status" value="1"/>
</dbReference>
<comment type="subcellular location">
    <subcellularLocation>
        <location evidence="1">Cell membrane</location>
        <topology evidence="1">Single-pass membrane protein</topology>
    </subcellularLocation>
</comment>
<evidence type="ECO:0000256" key="2">
    <source>
        <dbReference type="ARBA" id="ARBA00006742"/>
    </source>
</evidence>
<dbReference type="GO" id="GO:0005886">
    <property type="term" value="C:plasma membrane"/>
    <property type="evidence" value="ECO:0007669"/>
    <property type="project" value="UniProtKB-SubCell"/>
</dbReference>
<evidence type="ECO:0000256" key="11">
    <source>
        <dbReference type="SAM" id="Phobius"/>
    </source>
</evidence>
<name>A0A4R1KNK7_9FLAO</name>
<evidence type="ECO:0000256" key="6">
    <source>
        <dbReference type="ARBA" id="ARBA00022692"/>
    </source>
</evidence>
<keyword evidence="13" id="KW-1185">Reference proteome</keyword>
<feature type="transmembrane region" description="Helical" evidence="11">
    <location>
        <begin position="6"/>
        <end position="24"/>
    </location>
</feature>
<comment type="similarity">
    <text evidence="2">Belongs to the YajC family.</text>
</comment>
<comment type="caution">
    <text evidence="12">The sequence shown here is derived from an EMBL/GenBank/DDBJ whole genome shotgun (WGS) entry which is preliminary data.</text>
</comment>